<proteinExistence type="predicted"/>
<dbReference type="EMBL" id="CAJEWN010000001">
    <property type="protein sequence ID" value="CAD2122205.1"/>
    <property type="molecule type" value="Genomic_DNA"/>
</dbReference>
<name>A0A6V7TIH1_MELEN</name>
<protein>
    <submittedName>
        <fullName evidence="1">Uncharacterized protein</fullName>
    </submittedName>
</protein>
<gene>
    <name evidence="1" type="ORF">MENT_LOCUS72</name>
</gene>
<evidence type="ECO:0000313" key="2">
    <source>
        <dbReference type="Proteomes" id="UP000580250"/>
    </source>
</evidence>
<dbReference type="AlphaFoldDB" id="A0A6V7TIH1"/>
<organism evidence="1 2">
    <name type="scientific">Meloidogyne enterolobii</name>
    <name type="common">Root-knot nematode worm</name>
    <name type="synonym">Meloidogyne mayaguensis</name>
    <dbReference type="NCBI Taxonomy" id="390850"/>
    <lineage>
        <taxon>Eukaryota</taxon>
        <taxon>Metazoa</taxon>
        <taxon>Ecdysozoa</taxon>
        <taxon>Nematoda</taxon>
        <taxon>Chromadorea</taxon>
        <taxon>Rhabditida</taxon>
        <taxon>Tylenchina</taxon>
        <taxon>Tylenchomorpha</taxon>
        <taxon>Tylenchoidea</taxon>
        <taxon>Meloidogynidae</taxon>
        <taxon>Meloidogyninae</taxon>
        <taxon>Meloidogyne</taxon>
    </lineage>
</organism>
<accession>A0A6V7TIH1</accession>
<evidence type="ECO:0000313" key="1">
    <source>
        <dbReference type="EMBL" id="CAD2122205.1"/>
    </source>
</evidence>
<sequence length="329" mass="38277">MNIHQHYYQVNEQTLNCFPNLKDEAVRMAAVYNEDILNAKFDMKGGESDNETIGLTDYGDDDSVTDDDSLSTIAASSSRVNFNRSFHYASMSSLASTETATTYSEIFGSKKERSKWEEEHDDLLPEYNNNPFKFEDLSHLNKVFDWNGWSCGVIVEQMRNPSKAVVCYKIWPFCNGETTAVELFLDTDEKKEILDLGQWIKFERKDLFPAVVNPSTYQPQKEMLRTIPSLGGVFMECQIVIRDDRRGEICTKMKRWLTDLQMSNCMTRTPFIRRIRDDQGIIRNEDLGTTRWATIEYIRVDEEEGCWRLVFIRPKCYGEWVSLTPNFLL</sequence>
<comment type="caution">
    <text evidence="1">The sequence shown here is derived from an EMBL/GenBank/DDBJ whole genome shotgun (WGS) entry which is preliminary data.</text>
</comment>
<dbReference type="Proteomes" id="UP000580250">
    <property type="component" value="Unassembled WGS sequence"/>
</dbReference>
<reference evidence="1 2" key="1">
    <citation type="submission" date="2020-08" db="EMBL/GenBank/DDBJ databases">
        <authorList>
            <person name="Koutsovoulos G."/>
            <person name="Danchin GJ E."/>
        </authorList>
    </citation>
    <scope>NUCLEOTIDE SEQUENCE [LARGE SCALE GENOMIC DNA]</scope>
</reference>